<feature type="domain" description="ABC3 transporter permease C-terminal" evidence="7">
    <location>
        <begin position="284"/>
        <end position="397"/>
    </location>
</feature>
<dbReference type="AlphaFoldDB" id="A0A0N1EXC8"/>
<dbReference type="EMBL" id="LHPH01000010">
    <property type="protein sequence ID" value="KPH63080.1"/>
    <property type="molecule type" value="Genomic_DNA"/>
</dbReference>
<evidence type="ECO:0000259" key="8">
    <source>
        <dbReference type="Pfam" id="PF12704"/>
    </source>
</evidence>
<proteinExistence type="predicted"/>
<dbReference type="Pfam" id="PF02687">
    <property type="entry name" value="FtsX"/>
    <property type="match status" value="2"/>
</dbReference>
<dbReference type="InterPro" id="IPR003838">
    <property type="entry name" value="ABC3_permease_C"/>
</dbReference>
<dbReference type="InterPro" id="IPR025857">
    <property type="entry name" value="MacB_PCD"/>
</dbReference>
<gene>
    <name evidence="9" type="ORF">ADS77_10350</name>
</gene>
<evidence type="ECO:0000256" key="2">
    <source>
        <dbReference type="ARBA" id="ARBA00022475"/>
    </source>
</evidence>
<feature type="transmembrane region" description="Helical" evidence="6">
    <location>
        <begin position="277"/>
        <end position="298"/>
    </location>
</feature>
<feature type="transmembrane region" description="Helical" evidence="6">
    <location>
        <begin position="21"/>
        <end position="41"/>
    </location>
</feature>
<dbReference type="PANTHER" id="PTHR30572">
    <property type="entry name" value="MEMBRANE COMPONENT OF TRANSPORTER-RELATED"/>
    <property type="match status" value="1"/>
</dbReference>
<feature type="transmembrane region" description="Helical" evidence="6">
    <location>
        <begin position="680"/>
        <end position="703"/>
    </location>
</feature>
<dbReference type="STRING" id="187330.AMS58_14765"/>
<evidence type="ECO:0000256" key="5">
    <source>
        <dbReference type="ARBA" id="ARBA00023136"/>
    </source>
</evidence>
<dbReference type="PATRIC" id="fig|187330.3.peg.4183"/>
<feature type="domain" description="ABC3 transporter permease C-terminal" evidence="7">
    <location>
        <begin position="683"/>
        <end position="794"/>
    </location>
</feature>
<feature type="transmembrane region" description="Helical" evidence="6">
    <location>
        <begin position="415"/>
        <end position="439"/>
    </location>
</feature>
<protein>
    <submittedName>
        <fullName evidence="9">ABC transporter permease</fullName>
    </submittedName>
</protein>
<dbReference type="GO" id="GO:0005886">
    <property type="term" value="C:plasma membrane"/>
    <property type="evidence" value="ECO:0007669"/>
    <property type="project" value="UniProtKB-SubCell"/>
</dbReference>
<keyword evidence="4 6" id="KW-1133">Transmembrane helix</keyword>
<reference evidence="9 10" key="1">
    <citation type="submission" date="2015-08" db="EMBL/GenBank/DDBJ databases">
        <title>Draft Genome Sequence of Pseudoalteromonas porphyrae UCD-SED14.</title>
        <authorList>
            <person name="Coil D.A."/>
            <person name="Jospin G."/>
            <person name="Lee R.D."/>
            <person name="Eisen J.A."/>
        </authorList>
    </citation>
    <scope>NUCLEOTIDE SEQUENCE [LARGE SCALE GENOMIC DNA]</scope>
    <source>
        <strain evidence="9 10">UCD-SED14</strain>
    </source>
</reference>
<evidence type="ECO:0000256" key="3">
    <source>
        <dbReference type="ARBA" id="ARBA00022692"/>
    </source>
</evidence>
<name>A0A0N1EXC8_9GAMM</name>
<dbReference type="InterPro" id="IPR050250">
    <property type="entry name" value="Macrolide_Exporter_MacB"/>
</dbReference>
<evidence type="ECO:0000313" key="9">
    <source>
        <dbReference type="EMBL" id="KPH63080.1"/>
    </source>
</evidence>
<evidence type="ECO:0000256" key="4">
    <source>
        <dbReference type="ARBA" id="ARBA00022989"/>
    </source>
</evidence>
<sequence>MFLSYIATAFRVLKQQKIHTALNILGFSIGIAATILVALFAQHQLTIDKHQADAERVYRIHQDMRSVGLQVDGAINPKMPLLMRDHAQIEDMLLIANSFFLQFSGHPFADVVTVEDQQFRLRNFYIATENLPEFADINVMYGDLNRTLQQQGLIALSKSEAMRLFGRNNVVGESLNYDGGKYQIAAVFDDLGNNTHFSFDVLAKMPKVEQGPFGSHVYVKLMEGANAAALAQEMTNEQVKRANNPNFSDVSFVFIPLTELHFNTSGQWEMKQGGSYLALQVSLALSVLLLIIASVNFINFNIAGAAKRAKEVGVRKSLGASKWQLVSQFLMESLLLVLLAGVIAFALVELSLPAFNILTESQLWFDYRSAFMLGVISMFIIIGVLAGLYPALFISSFSAKRVLSGDLSRGKSSAYIRKLTLCIQGVVAISLIAAVVMVYQQMVLVNSTDVGYEKENRLVIRELPSALLFNKYSNALLDELAGLNGIENITLSDTDYATDMNGGMHYTWPNGETYDGMFPSIRVGFDVVETLGLKLLAGRGFKRDFSSDWYHSNDDSSAEFGIIITKQKALMAGYDNLEEVIGVKVTVPRRNFTATVVGVVDDIRLGSVNKPELPTSFILGFADTDIANIVLKTDGKQADALIKQVNAVLQKHLQRNDIELRWLIDEFMASHKHEQKTLNILAVFSPLAIFLTILGTFGLASFATLRRQKEVAVRKVLGASRIRIMNLLAKEFLILVVVSVAIAYPLTYWLVGDWLANFNERIDQAMWVYLIAALSVAAITWLTVASIAFKAASTRPSLILRDE</sequence>
<dbReference type="Proteomes" id="UP000037848">
    <property type="component" value="Unassembled WGS sequence"/>
</dbReference>
<evidence type="ECO:0000256" key="6">
    <source>
        <dbReference type="SAM" id="Phobius"/>
    </source>
</evidence>
<keyword evidence="5 6" id="KW-0472">Membrane</keyword>
<dbReference type="RefSeq" id="WP_054454275.1">
    <property type="nucleotide sequence ID" value="NZ_LHPH01000010.1"/>
</dbReference>
<keyword evidence="3 6" id="KW-0812">Transmembrane</keyword>
<feature type="transmembrane region" description="Helical" evidence="6">
    <location>
        <begin position="334"/>
        <end position="358"/>
    </location>
</feature>
<keyword evidence="10" id="KW-1185">Reference proteome</keyword>
<dbReference type="PANTHER" id="PTHR30572:SF18">
    <property type="entry name" value="ABC-TYPE MACROLIDE FAMILY EXPORT SYSTEM PERMEASE COMPONENT 2"/>
    <property type="match status" value="1"/>
</dbReference>
<feature type="transmembrane region" description="Helical" evidence="6">
    <location>
        <begin position="724"/>
        <end position="746"/>
    </location>
</feature>
<dbReference type="Pfam" id="PF12704">
    <property type="entry name" value="MacB_PCD"/>
    <property type="match status" value="1"/>
</dbReference>
<accession>A0A0N1EXC8</accession>
<comment type="caution">
    <text evidence="9">The sequence shown here is derived from an EMBL/GenBank/DDBJ whole genome shotgun (WGS) entry which is preliminary data.</text>
</comment>
<feature type="transmembrane region" description="Helical" evidence="6">
    <location>
        <begin position="370"/>
        <end position="394"/>
    </location>
</feature>
<comment type="subcellular location">
    <subcellularLocation>
        <location evidence="1">Cell membrane</location>
        <topology evidence="1">Multi-pass membrane protein</topology>
    </subcellularLocation>
</comment>
<organism evidence="9 10">
    <name type="scientific">Pseudoalteromonas porphyrae</name>
    <dbReference type="NCBI Taxonomy" id="187330"/>
    <lineage>
        <taxon>Bacteria</taxon>
        <taxon>Pseudomonadati</taxon>
        <taxon>Pseudomonadota</taxon>
        <taxon>Gammaproteobacteria</taxon>
        <taxon>Alteromonadales</taxon>
        <taxon>Pseudoalteromonadaceae</taxon>
        <taxon>Pseudoalteromonas</taxon>
    </lineage>
</organism>
<keyword evidence="2" id="KW-1003">Cell membrane</keyword>
<evidence type="ECO:0000313" key="10">
    <source>
        <dbReference type="Proteomes" id="UP000037848"/>
    </source>
</evidence>
<evidence type="ECO:0000256" key="1">
    <source>
        <dbReference type="ARBA" id="ARBA00004651"/>
    </source>
</evidence>
<dbReference type="GO" id="GO:0022857">
    <property type="term" value="F:transmembrane transporter activity"/>
    <property type="evidence" value="ECO:0007669"/>
    <property type="project" value="TreeGrafter"/>
</dbReference>
<feature type="domain" description="MacB-like periplasmic core" evidence="8">
    <location>
        <begin position="20"/>
        <end position="236"/>
    </location>
</feature>
<evidence type="ECO:0000259" key="7">
    <source>
        <dbReference type="Pfam" id="PF02687"/>
    </source>
</evidence>
<dbReference type="OrthoDB" id="9770036at2"/>
<feature type="transmembrane region" description="Helical" evidence="6">
    <location>
        <begin position="766"/>
        <end position="789"/>
    </location>
</feature>